<evidence type="ECO:0000256" key="1">
    <source>
        <dbReference type="SAM" id="MobiDB-lite"/>
    </source>
</evidence>
<organism evidence="2">
    <name type="scientific">gut metagenome</name>
    <dbReference type="NCBI Taxonomy" id="749906"/>
    <lineage>
        <taxon>unclassified sequences</taxon>
        <taxon>metagenomes</taxon>
        <taxon>organismal metagenomes</taxon>
    </lineage>
</organism>
<protein>
    <submittedName>
        <fullName evidence="2">Uncharacterized protein</fullName>
    </submittedName>
</protein>
<name>J9CGS6_9ZZZZ</name>
<dbReference type="EMBL" id="AMCI01003904">
    <property type="protein sequence ID" value="EJW99235.1"/>
    <property type="molecule type" value="Genomic_DNA"/>
</dbReference>
<dbReference type="AlphaFoldDB" id="J9CGS6"/>
<reference evidence="2" key="1">
    <citation type="journal article" date="2012" name="PLoS ONE">
        <title>Gene sets for utilization of primary and secondary nutrition supplies in the distal gut of endangered iberian lynx.</title>
        <authorList>
            <person name="Alcaide M."/>
            <person name="Messina E."/>
            <person name="Richter M."/>
            <person name="Bargiela R."/>
            <person name="Peplies J."/>
            <person name="Huws S.A."/>
            <person name="Newbold C.J."/>
            <person name="Golyshin P.N."/>
            <person name="Simon M.A."/>
            <person name="Lopez G."/>
            <person name="Yakimov M.M."/>
            <person name="Ferrer M."/>
        </authorList>
    </citation>
    <scope>NUCLEOTIDE SEQUENCE</scope>
</reference>
<accession>J9CGS6</accession>
<sequence length="48" mass="5332">MPGTLSFPFLLIPLPYPKGLSDGADSKMEYGSAKHRRKSLRRNAESNP</sequence>
<comment type="caution">
    <text evidence="2">The sequence shown here is derived from an EMBL/GenBank/DDBJ whole genome shotgun (WGS) entry which is preliminary data.</text>
</comment>
<proteinExistence type="predicted"/>
<gene>
    <name evidence="2" type="ORF">EVA_12658</name>
</gene>
<evidence type="ECO:0000313" key="2">
    <source>
        <dbReference type="EMBL" id="EJW99235.1"/>
    </source>
</evidence>
<feature type="region of interest" description="Disordered" evidence="1">
    <location>
        <begin position="16"/>
        <end position="48"/>
    </location>
</feature>